<evidence type="ECO:0000313" key="2">
    <source>
        <dbReference type="Proteomes" id="UP001196413"/>
    </source>
</evidence>
<proteinExistence type="predicted"/>
<gene>
    <name evidence="1" type="ORF">KIN20_000404</name>
</gene>
<protein>
    <submittedName>
        <fullName evidence="1">Uncharacterized protein</fullName>
    </submittedName>
</protein>
<dbReference type="AlphaFoldDB" id="A0AAD5LVE3"/>
<feature type="non-terminal residue" evidence="1">
    <location>
        <position position="1"/>
    </location>
</feature>
<reference evidence="1" key="1">
    <citation type="submission" date="2021-06" db="EMBL/GenBank/DDBJ databases">
        <title>Parelaphostrongylus tenuis whole genome reference sequence.</title>
        <authorList>
            <person name="Garwood T.J."/>
            <person name="Larsen P.A."/>
            <person name="Fountain-Jones N.M."/>
            <person name="Garbe J.R."/>
            <person name="Macchietto M.G."/>
            <person name="Kania S.A."/>
            <person name="Gerhold R.W."/>
            <person name="Richards J.E."/>
            <person name="Wolf T.M."/>
        </authorList>
    </citation>
    <scope>NUCLEOTIDE SEQUENCE</scope>
    <source>
        <strain evidence="1">MNPRO001-30</strain>
        <tissue evidence="1">Meninges</tissue>
    </source>
</reference>
<sequence length="78" mass="8891">MVVLPATARVEPSLIGSPHERLMERHNQAILDIARRHAGPIFHVNQEEDERRIECHKPDTNHYNACKQTSVNQSPATK</sequence>
<organism evidence="1 2">
    <name type="scientific">Parelaphostrongylus tenuis</name>
    <name type="common">Meningeal worm</name>
    <dbReference type="NCBI Taxonomy" id="148309"/>
    <lineage>
        <taxon>Eukaryota</taxon>
        <taxon>Metazoa</taxon>
        <taxon>Ecdysozoa</taxon>
        <taxon>Nematoda</taxon>
        <taxon>Chromadorea</taxon>
        <taxon>Rhabditida</taxon>
        <taxon>Rhabditina</taxon>
        <taxon>Rhabditomorpha</taxon>
        <taxon>Strongyloidea</taxon>
        <taxon>Metastrongylidae</taxon>
        <taxon>Parelaphostrongylus</taxon>
    </lineage>
</organism>
<evidence type="ECO:0000313" key="1">
    <source>
        <dbReference type="EMBL" id="KAJ1345788.1"/>
    </source>
</evidence>
<name>A0AAD5LVE3_PARTN</name>
<dbReference type="Proteomes" id="UP001196413">
    <property type="component" value="Unassembled WGS sequence"/>
</dbReference>
<dbReference type="EMBL" id="JAHQIW010000069">
    <property type="protein sequence ID" value="KAJ1345788.1"/>
    <property type="molecule type" value="Genomic_DNA"/>
</dbReference>
<accession>A0AAD5LVE3</accession>
<comment type="caution">
    <text evidence="1">The sequence shown here is derived from an EMBL/GenBank/DDBJ whole genome shotgun (WGS) entry which is preliminary data.</text>
</comment>
<keyword evidence="2" id="KW-1185">Reference proteome</keyword>